<proteinExistence type="predicted"/>
<keyword evidence="2" id="KW-1185">Reference proteome</keyword>
<reference evidence="1" key="1">
    <citation type="submission" date="2022-08" db="EMBL/GenBank/DDBJ databases">
        <title>Genome Sequence of Pycnoporus sanguineus.</title>
        <authorList>
            <person name="Buettner E."/>
        </authorList>
    </citation>
    <scope>NUCLEOTIDE SEQUENCE</scope>
    <source>
        <strain evidence="1">CG-C14</strain>
    </source>
</reference>
<accession>A0ACC1PAJ2</accession>
<gene>
    <name evidence="1" type="ORF">NUW54_g9147</name>
</gene>
<dbReference type="EMBL" id="JANSHE010002987">
    <property type="protein sequence ID" value="KAJ2988337.1"/>
    <property type="molecule type" value="Genomic_DNA"/>
</dbReference>
<protein>
    <submittedName>
        <fullName evidence="1">Uncharacterized protein</fullName>
    </submittedName>
</protein>
<evidence type="ECO:0000313" key="1">
    <source>
        <dbReference type="EMBL" id="KAJ2988337.1"/>
    </source>
</evidence>
<evidence type="ECO:0000313" key="2">
    <source>
        <dbReference type="Proteomes" id="UP001144978"/>
    </source>
</evidence>
<dbReference type="Proteomes" id="UP001144978">
    <property type="component" value="Unassembled WGS sequence"/>
</dbReference>
<comment type="caution">
    <text evidence="1">The sequence shown here is derived from an EMBL/GenBank/DDBJ whole genome shotgun (WGS) entry which is preliminary data.</text>
</comment>
<sequence length="80" mass="8454">MTAPVASSESPGPFAIGAGSAARTYLFWDLDAARRQYCTHAPQRSRPSSRENTEPSLRPPPSPQSSLAGSRAPISSPSMP</sequence>
<name>A0ACC1PAJ2_9APHY</name>
<organism evidence="1 2">
    <name type="scientific">Trametes sanguinea</name>
    <dbReference type="NCBI Taxonomy" id="158606"/>
    <lineage>
        <taxon>Eukaryota</taxon>
        <taxon>Fungi</taxon>
        <taxon>Dikarya</taxon>
        <taxon>Basidiomycota</taxon>
        <taxon>Agaricomycotina</taxon>
        <taxon>Agaricomycetes</taxon>
        <taxon>Polyporales</taxon>
        <taxon>Polyporaceae</taxon>
        <taxon>Trametes</taxon>
    </lineage>
</organism>